<keyword evidence="4" id="KW-1185">Reference proteome</keyword>
<dbReference type="Gene3D" id="3.40.50.850">
    <property type="entry name" value="Isochorismatase-like"/>
    <property type="match status" value="1"/>
</dbReference>
<evidence type="ECO:0000313" key="3">
    <source>
        <dbReference type="EMBL" id="GAA3606716.1"/>
    </source>
</evidence>
<comment type="caution">
    <text evidence="3">The sequence shown here is derived from an EMBL/GenBank/DDBJ whole genome shotgun (WGS) entry which is preliminary data.</text>
</comment>
<keyword evidence="1" id="KW-0378">Hydrolase</keyword>
<organism evidence="3 4">
    <name type="scientific">Microlunatus ginsengisoli</name>
    <dbReference type="NCBI Taxonomy" id="363863"/>
    <lineage>
        <taxon>Bacteria</taxon>
        <taxon>Bacillati</taxon>
        <taxon>Actinomycetota</taxon>
        <taxon>Actinomycetes</taxon>
        <taxon>Propionibacteriales</taxon>
        <taxon>Propionibacteriaceae</taxon>
        <taxon>Microlunatus</taxon>
    </lineage>
</organism>
<feature type="domain" description="Isochorismatase-like" evidence="2">
    <location>
        <begin position="10"/>
        <end position="195"/>
    </location>
</feature>
<dbReference type="InterPro" id="IPR000868">
    <property type="entry name" value="Isochorismatase-like_dom"/>
</dbReference>
<dbReference type="InterPro" id="IPR050272">
    <property type="entry name" value="Isochorismatase-like_hydrls"/>
</dbReference>
<evidence type="ECO:0000313" key="4">
    <source>
        <dbReference type="Proteomes" id="UP001501490"/>
    </source>
</evidence>
<name>A0ABP6ZG03_9ACTN</name>
<evidence type="ECO:0000259" key="2">
    <source>
        <dbReference type="Pfam" id="PF00857"/>
    </source>
</evidence>
<dbReference type="RefSeq" id="WP_344801575.1">
    <property type="nucleotide sequence ID" value="NZ_BAABAB010000005.1"/>
</dbReference>
<dbReference type="PANTHER" id="PTHR43540:SF16">
    <property type="entry name" value="ISOCHORISMATASE-LIKE DOMAIN-CONTAINING PROTEIN"/>
    <property type="match status" value="1"/>
</dbReference>
<dbReference type="Proteomes" id="UP001501490">
    <property type="component" value="Unassembled WGS sequence"/>
</dbReference>
<reference evidence="4" key="1">
    <citation type="journal article" date="2019" name="Int. J. Syst. Evol. Microbiol.">
        <title>The Global Catalogue of Microorganisms (GCM) 10K type strain sequencing project: providing services to taxonomists for standard genome sequencing and annotation.</title>
        <authorList>
            <consortium name="The Broad Institute Genomics Platform"/>
            <consortium name="The Broad Institute Genome Sequencing Center for Infectious Disease"/>
            <person name="Wu L."/>
            <person name="Ma J."/>
        </authorList>
    </citation>
    <scope>NUCLEOTIDE SEQUENCE [LARGE SCALE GENOMIC DNA]</scope>
    <source>
        <strain evidence="4">JCM 16929</strain>
    </source>
</reference>
<dbReference type="PANTHER" id="PTHR43540">
    <property type="entry name" value="PEROXYUREIDOACRYLATE/UREIDOACRYLATE AMIDOHYDROLASE-RELATED"/>
    <property type="match status" value="1"/>
</dbReference>
<accession>A0ABP6ZG03</accession>
<proteinExistence type="predicted"/>
<sequence length="221" mass="23120">MSVTLDPRSTAVVLIEYQNDFTTDGGVLHGAVADVMESTGMLDRTVAVVAAARSAGATIMHAPITFVEGYHEISAHPYGILKGVVDGNAFVKDSWGAAIVDVLAPQPGDIVVEGKRGLDTFASTNLDFMLRSKGISTIVLGGFLTNCCVESTMRSGYENGYRVITLTDCVAATSQAEHDNAISFDYPMFSLPVSADEVIAAFGGADASDDAPAEPVLEPAP</sequence>
<dbReference type="CDD" id="cd00431">
    <property type="entry name" value="cysteine_hydrolases"/>
    <property type="match status" value="1"/>
</dbReference>
<evidence type="ECO:0000256" key="1">
    <source>
        <dbReference type="ARBA" id="ARBA00022801"/>
    </source>
</evidence>
<dbReference type="Pfam" id="PF00857">
    <property type="entry name" value="Isochorismatase"/>
    <property type="match status" value="1"/>
</dbReference>
<gene>
    <name evidence="3" type="primary">rutB</name>
    <name evidence="3" type="ORF">GCM10022236_05750</name>
</gene>
<dbReference type="InterPro" id="IPR036380">
    <property type="entry name" value="Isochorismatase-like_sf"/>
</dbReference>
<dbReference type="EMBL" id="BAABAB010000005">
    <property type="protein sequence ID" value="GAA3606716.1"/>
    <property type="molecule type" value="Genomic_DNA"/>
</dbReference>
<protein>
    <submittedName>
        <fullName evidence="3">Peroxyureidoacrylate/ureidoacrylate amidohydrolase RutB</fullName>
    </submittedName>
</protein>
<dbReference type="SUPFAM" id="SSF52499">
    <property type="entry name" value="Isochorismatase-like hydrolases"/>
    <property type="match status" value="1"/>
</dbReference>